<evidence type="ECO:0000313" key="2">
    <source>
        <dbReference type="EMBL" id="QED38597.1"/>
    </source>
</evidence>
<keyword evidence="1" id="KW-0732">Signal</keyword>
<dbReference type="OrthoDB" id="1447689at2"/>
<protein>
    <submittedName>
        <fullName evidence="2">Uncharacterized protein</fullName>
    </submittedName>
</protein>
<evidence type="ECO:0000313" key="3">
    <source>
        <dbReference type="Proteomes" id="UP000321954"/>
    </source>
</evidence>
<dbReference type="AlphaFoldDB" id="A0A5B8YP08"/>
<feature type="chain" id="PRO_5022988217" evidence="1">
    <location>
        <begin position="22"/>
        <end position="105"/>
    </location>
</feature>
<reference evidence="2 3" key="1">
    <citation type="submission" date="2019-08" db="EMBL/GenBank/DDBJ databases">
        <title>Antarcticibacterium arcticum sp. nov., a bacterium isolated from marine sediment of the Canadian Beaufort Sea.</title>
        <authorList>
            <person name="Lee Y.M."/>
            <person name="Baek K."/>
            <person name="Lee D.-H."/>
            <person name="Shin S.C."/>
            <person name="Jin Y.K."/>
            <person name="Park Y."/>
        </authorList>
    </citation>
    <scope>NUCLEOTIDE SEQUENCE [LARGE SCALE GENOMIC DNA]</scope>
    <source>
        <strain evidence="2 3">PAMC 28998</strain>
    </source>
</reference>
<accession>A0A5B8YP08</accession>
<dbReference type="KEGG" id="anp:FK178_13100"/>
<proteinExistence type="predicted"/>
<evidence type="ECO:0000256" key="1">
    <source>
        <dbReference type="SAM" id="SignalP"/>
    </source>
</evidence>
<feature type="signal peptide" evidence="1">
    <location>
        <begin position="1"/>
        <end position="21"/>
    </location>
</feature>
<dbReference type="RefSeq" id="WP_146836053.1">
    <property type="nucleotide sequence ID" value="NZ_CP042476.1"/>
</dbReference>
<sequence length="105" mass="11877">MKSISLLTTLFLYFFTATCNNQTTKTSMETPNKIEVEGKIEAIGMTSWQYGTHTLTNDDTFYALRSEKIDLQQYEGKTVKVTATKVEGYPVDGGPEFLEVYSIKE</sequence>
<name>A0A5B8YP08_9FLAO</name>
<keyword evidence="3" id="KW-1185">Reference proteome</keyword>
<gene>
    <name evidence="2" type="ORF">FK178_13100</name>
</gene>
<dbReference type="EMBL" id="CP042476">
    <property type="protein sequence ID" value="QED38597.1"/>
    <property type="molecule type" value="Genomic_DNA"/>
</dbReference>
<dbReference type="Proteomes" id="UP000321954">
    <property type="component" value="Chromosome"/>
</dbReference>
<organism evidence="2 3">
    <name type="scientific">Antarcticibacterium arcticum</name>
    <dbReference type="NCBI Taxonomy" id="2585771"/>
    <lineage>
        <taxon>Bacteria</taxon>
        <taxon>Pseudomonadati</taxon>
        <taxon>Bacteroidota</taxon>
        <taxon>Flavobacteriia</taxon>
        <taxon>Flavobacteriales</taxon>
        <taxon>Flavobacteriaceae</taxon>
        <taxon>Antarcticibacterium</taxon>
    </lineage>
</organism>